<dbReference type="InterPro" id="IPR038107">
    <property type="entry name" value="Glycos_transf_N_sf"/>
</dbReference>
<sequence length="408" mass="44286">MARRPFSLTAYLALARGSDRLTAEAAQWPARPTGAVLWLHSDTRTRLETLLTLIKRLRLQREDFSLLLTCDSIPAEGLSIEGHNVSSPPAETLSDVHRFLDHWRPNILVWAGNGLRPALIHEAAVSGAHLLLTDVADAPWRQPSKRFLPDASAGALSLFHTILAQDKKAAIRMRRLGVPDDRIEVASPLEPEVFPLSSHDGLHEELTAILAGRPVWLGAHIQRDEADAILRAHRRAARLAHRLLLVVVPADAEDEPFFAEQCQEIGLRLARWENGDMPDENTQVLFAGDDSELGLWYRLAPLCFLGGSLAGKTGGQSPMMAAALGSAILYGPNVGRHLESYSRLVAAGAARIVKDMESLSAAVSHLIAPDRAAAMAHAGWNVVSAGAETADLVLAQVSEWLDALEGAR</sequence>
<dbReference type="GO" id="GO:0005886">
    <property type="term" value="C:plasma membrane"/>
    <property type="evidence" value="ECO:0007669"/>
    <property type="project" value="UniProtKB-SubCell"/>
</dbReference>
<comment type="function">
    <text evidence="1 8">Involved in lipopolysaccharide (LPS) biosynthesis. Catalyzes the transfer of 3-deoxy-D-manno-octulosonate (Kdo) residue(s) from CMP-Kdo to lipid IV(A), the tetraacyldisaccharide-1,4'-bisphosphate precursor of lipid A.</text>
</comment>
<dbReference type="InterPro" id="IPR039901">
    <property type="entry name" value="Kdotransferase"/>
</dbReference>
<dbReference type="EC" id="2.4.99.12" evidence="3 8"/>
<dbReference type="Gene3D" id="3.40.50.2000">
    <property type="entry name" value="Glycogen Phosphorylase B"/>
    <property type="match status" value="1"/>
</dbReference>
<evidence type="ECO:0000256" key="5">
    <source>
        <dbReference type="ARBA" id="ARBA00022679"/>
    </source>
</evidence>
<evidence type="ECO:0000256" key="7">
    <source>
        <dbReference type="ARBA" id="ARBA00049183"/>
    </source>
</evidence>
<dbReference type="Pfam" id="PF04413">
    <property type="entry name" value="Glycos_transf_N"/>
    <property type="match status" value="1"/>
</dbReference>
<dbReference type="Proteomes" id="UP000809440">
    <property type="component" value="Unassembled WGS sequence"/>
</dbReference>
<gene>
    <name evidence="10" type="ORF">JQX41_00665</name>
    <name evidence="11" type="ORF">JQX48_00665</name>
</gene>
<comment type="caution">
    <text evidence="10">The sequence shown here is derived from an EMBL/GenBank/DDBJ whole genome shotgun (WGS) entry which is preliminary data.</text>
</comment>
<evidence type="ECO:0000256" key="3">
    <source>
        <dbReference type="ARBA" id="ARBA00012621"/>
    </source>
</evidence>
<evidence type="ECO:0000256" key="4">
    <source>
        <dbReference type="ARBA" id="ARBA00019077"/>
    </source>
</evidence>
<evidence type="ECO:0000256" key="1">
    <source>
        <dbReference type="ARBA" id="ARBA00003394"/>
    </source>
</evidence>
<evidence type="ECO:0000256" key="6">
    <source>
        <dbReference type="ARBA" id="ARBA00031445"/>
    </source>
</evidence>
<dbReference type="GeneID" id="62640127"/>
<evidence type="ECO:0000313" key="11">
    <source>
        <dbReference type="EMBL" id="MBM2415467.1"/>
    </source>
</evidence>
<dbReference type="GO" id="GO:0009244">
    <property type="term" value="P:lipopolysaccharide core region biosynthetic process"/>
    <property type="evidence" value="ECO:0007669"/>
    <property type="project" value="UniProtKB-UniRule"/>
</dbReference>
<dbReference type="RefSeq" id="WP_085628391.1">
    <property type="nucleotide sequence ID" value="NZ_JAFBWU010000001.1"/>
</dbReference>
<keyword evidence="5 8" id="KW-0808">Transferase</keyword>
<evidence type="ECO:0000256" key="8">
    <source>
        <dbReference type="RuleBase" id="RU365103"/>
    </source>
</evidence>
<dbReference type="EMBL" id="JAFBXF010000001">
    <property type="protein sequence ID" value="MBM2415467.1"/>
    <property type="molecule type" value="Genomic_DNA"/>
</dbReference>
<dbReference type="Proteomes" id="UP000755667">
    <property type="component" value="Unassembled WGS sequence"/>
</dbReference>
<comment type="pathway">
    <text evidence="2 8">Bacterial outer membrane biogenesis; LPS core biosynthesis.</text>
</comment>
<accession>A0A9Q2RVE3</accession>
<protein>
    <recommendedName>
        <fullName evidence="4 8">3-deoxy-D-manno-octulosonic acid transferase</fullName>
        <shortName evidence="8">Kdo transferase</shortName>
        <ecNumber evidence="3 8">2.4.99.12</ecNumber>
    </recommendedName>
    <alternativeName>
        <fullName evidence="6 8">Lipid IV(A) 3-deoxy-D-manno-octulosonic acid transferase</fullName>
    </alternativeName>
</protein>
<comment type="catalytic activity">
    <reaction evidence="7 8">
        <text>lipid IVA (E. coli) + CMP-3-deoxy-beta-D-manno-octulosonate = alpha-Kdo-(2-&gt;6)-lipid IVA (E. coli) + CMP + H(+)</text>
        <dbReference type="Rhea" id="RHEA:28066"/>
        <dbReference type="ChEBI" id="CHEBI:15378"/>
        <dbReference type="ChEBI" id="CHEBI:58603"/>
        <dbReference type="ChEBI" id="CHEBI:60364"/>
        <dbReference type="ChEBI" id="CHEBI:60377"/>
        <dbReference type="ChEBI" id="CHEBI:85987"/>
        <dbReference type="EC" id="2.4.99.12"/>
    </reaction>
</comment>
<evidence type="ECO:0000259" key="9">
    <source>
        <dbReference type="Pfam" id="PF04413"/>
    </source>
</evidence>
<comment type="subcellular location">
    <subcellularLocation>
        <location evidence="8">Cell membrane</location>
    </subcellularLocation>
</comment>
<evidence type="ECO:0000313" key="10">
    <source>
        <dbReference type="EMBL" id="MBM2410800.1"/>
    </source>
</evidence>
<dbReference type="OrthoDB" id="9789797at2"/>
<reference evidence="10 13" key="1">
    <citation type="submission" date="2021-01" db="EMBL/GenBank/DDBJ databases">
        <title>Diatom-associated Roseobacters Show Island Model of Population Structure.</title>
        <authorList>
            <person name="Qu L."/>
            <person name="Feng X."/>
            <person name="Chen Y."/>
            <person name="Li L."/>
            <person name="Wang X."/>
            <person name="Hu Z."/>
            <person name="Wang H."/>
            <person name="Luo H."/>
        </authorList>
    </citation>
    <scope>NUCLEOTIDE SEQUENCE</scope>
    <source>
        <strain evidence="11 13">CC28-63</strain>
        <strain evidence="10">CC28-69</strain>
    </source>
</reference>
<organism evidence="10 12">
    <name type="scientific">Marivita cryptomonadis</name>
    <dbReference type="NCBI Taxonomy" id="505252"/>
    <lineage>
        <taxon>Bacteria</taxon>
        <taxon>Pseudomonadati</taxon>
        <taxon>Pseudomonadota</taxon>
        <taxon>Alphaproteobacteria</taxon>
        <taxon>Rhodobacterales</taxon>
        <taxon>Roseobacteraceae</taxon>
        <taxon>Marivita</taxon>
    </lineage>
</organism>
<evidence type="ECO:0000313" key="13">
    <source>
        <dbReference type="Proteomes" id="UP000809440"/>
    </source>
</evidence>
<dbReference type="GO" id="GO:0043842">
    <property type="term" value="F:Kdo transferase activity"/>
    <property type="evidence" value="ECO:0007669"/>
    <property type="project" value="UniProtKB-EC"/>
</dbReference>
<keyword evidence="8" id="KW-1003">Cell membrane</keyword>
<keyword evidence="8" id="KW-0448">Lipopolysaccharide biosynthesis</keyword>
<name>A0A9Q2RVE3_9RHOB</name>
<evidence type="ECO:0000313" key="12">
    <source>
        <dbReference type="Proteomes" id="UP000755667"/>
    </source>
</evidence>
<proteinExistence type="inferred from homology"/>
<dbReference type="InterPro" id="IPR007507">
    <property type="entry name" value="Glycos_transf_N"/>
</dbReference>
<dbReference type="PANTHER" id="PTHR42755">
    <property type="entry name" value="3-DEOXY-MANNO-OCTULOSONATE CYTIDYLYLTRANSFERASE"/>
    <property type="match status" value="1"/>
</dbReference>
<dbReference type="Gene3D" id="3.40.50.11720">
    <property type="entry name" value="3-Deoxy-D-manno-octulosonic-acid transferase, N-terminal domain"/>
    <property type="match status" value="1"/>
</dbReference>
<dbReference type="AlphaFoldDB" id="A0A9Q2RVE3"/>
<dbReference type="GO" id="GO:0009245">
    <property type="term" value="P:lipid A biosynthetic process"/>
    <property type="evidence" value="ECO:0007669"/>
    <property type="project" value="TreeGrafter"/>
</dbReference>
<evidence type="ECO:0000256" key="2">
    <source>
        <dbReference type="ARBA" id="ARBA00004713"/>
    </source>
</evidence>
<comment type="similarity">
    <text evidence="8">Belongs to the glycosyltransferase group 1 family.</text>
</comment>
<keyword evidence="8" id="KW-0472">Membrane</keyword>
<dbReference type="PANTHER" id="PTHR42755:SF1">
    <property type="entry name" value="3-DEOXY-D-MANNO-OCTULOSONIC ACID TRANSFERASE, MITOCHONDRIAL-RELATED"/>
    <property type="match status" value="1"/>
</dbReference>
<dbReference type="EMBL" id="JAFBXE010000001">
    <property type="protein sequence ID" value="MBM2410800.1"/>
    <property type="molecule type" value="Genomic_DNA"/>
</dbReference>
<feature type="domain" description="3-deoxy-D-manno-octulosonic-acid transferase N-terminal" evidence="9">
    <location>
        <begin position="31"/>
        <end position="187"/>
    </location>
</feature>
<keyword evidence="13" id="KW-1185">Reference proteome</keyword>